<dbReference type="OrthoDB" id="237820at2"/>
<accession>A0A1I1SLI4</accession>
<dbReference type="InterPro" id="IPR018683">
    <property type="entry name" value="DUF2169"/>
</dbReference>
<protein>
    <recommendedName>
        <fullName evidence="1">DUF2169 domain-containing protein</fullName>
    </recommendedName>
</protein>
<dbReference type="Pfam" id="PF09937">
    <property type="entry name" value="DUF2169"/>
    <property type="match status" value="1"/>
</dbReference>
<gene>
    <name evidence="2" type="ORF">SAMN04489710_102301</name>
</gene>
<keyword evidence="3" id="KW-1185">Reference proteome</keyword>
<organism evidence="2 3">
    <name type="scientific">Paracidovorax konjaci</name>
    <dbReference type="NCBI Taxonomy" id="32040"/>
    <lineage>
        <taxon>Bacteria</taxon>
        <taxon>Pseudomonadati</taxon>
        <taxon>Pseudomonadota</taxon>
        <taxon>Betaproteobacteria</taxon>
        <taxon>Burkholderiales</taxon>
        <taxon>Comamonadaceae</taxon>
        <taxon>Paracidovorax</taxon>
    </lineage>
</organism>
<dbReference type="RefSeq" id="WP_092950016.1">
    <property type="nucleotide sequence ID" value="NZ_FOMQ01000002.1"/>
</dbReference>
<reference evidence="3" key="1">
    <citation type="submission" date="2016-10" db="EMBL/GenBank/DDBJ databases">
        <authorList>
            <person name="Varghese N."/>
            <person name="Submissions S."/>
        </authorList>
    </citation>
    <scope>NUCLEOTIDE SEQUENCE [LARGE SCALE GENOMIC DNA]</scope>
    <source>
        <strain evidence="3">DSM 7481</strain>
    </source>
</reference>
<proteinExistence type="predicted"/>
<evidence type="ECO:0000313" key="2">
    <source>
        <dbReference type="EMBL" id="SFD47327.1"/>
    </source>
</evidence>
<evidence type="ECO:0000259" key="1">
    <source>
        <dbReference type="Pfam" id="PF09937"/>
    </source>
</evidence>
<feature type="domain" description="DUF2169" evidence="1">
    <location>
        <begin position="25"/>
        <end position="345"/>
    </location>
</feature>
<name>A0A1I1SLI4_9BURK</name>
<dbReference type="Proteomes" id="UP000199517">
    <property type="component" value="Unassembled WGS sequence"/>
</dbReference>
<dbReference type="AlphaFoldDB" id="A0A1I1SLI4"/>
<evidence type="ECO:0000313" key="3">
    <source>
        <dbReference type="Proteomes" id="UP000199517"/>
    </source>
</evidence>
<sequence length="383" mass="41213">MNCEILNHTPFRAQTFAHRDPQAGNMLVIVVKGTWLLSAQAQSPPRLAPAERQAPIARSGVLQSLGSLPLDDAQAAVIEARRGESWARVESEHVPPKPCFDLLVNAWAVAPGGQPALSMDASVDYLAQGSTRRLLDLRAFAPRCWMADLGGLGRLRAAGTGPVSRIPLLRPFAFGGQVTDAKTGAHQALDSNPEGMGWYPSAAAAQSAPMPWVESAETALGGWDDSVAPTALGHVPPHHLPRRALQGTFDERWRTTRAPDLPEDFDPRHYNAAPEPLQLRESPRPGHGLVLQGMSAEGPLFFTWPEITLTAQAETSGGTLLAPQEMRWDTVLADTEDRHASLLWRTALALPSLESIGLVHITAHARAPSFAKCPPHSAPATQP</sequence>
<dbReference type="EMBL" id="FOMQ01000002">
    <property type="protein sequence ID" value="SFD47327.1"/>
    <property type="molecule type" value="Genomic_DNA"/>
</dbReference>
<dbReference type="STRING" id="32040.SAMN04489710_102301"/>